<dbReference type="Gene3D" id="3.40.50.12500">
    <property type="match status" value="1"/>
</dbReference>
<proteinExistence type="predicted"/>
<keyword evidence="2" id="KW-1185">Reference proteome</keyword>
<protein>
    <recommendedName>
        <fullName evidence="3">Aspartate/glutamate racemase family protein</fullName>
    </recommendedName>
</protein>
<evidence type="ECO:0000313" key="1">
    <source>
        <dbReference type="EMBL" id="SNZ06584.1"/>
    </source>
</evidence>
<name>A0A285NAR9_9HYPH</name>
<dbReference type="EMBL" id="OBEL01000001">
    <property type="protein sequence ID" value="SNZ06584.1"/>
    <property type="molecule type" value="Genomic_DNA"/>
</dbReference>
<evidence type="ECO:0000313" key="2">
    <source>
        <dbReference type="Proteomes" id="UP000219439"/>
    </source>
</evidence>
<reference evidence="1 2" key="1">
    <citation type="submission" date="2017-09" db="EMBL/GenBank/DDBJ databases">
        <authorList>
            <person name="Ehlers B."/>
            <person name="Leendertz F.H."/>
        </authorList>
    </citation>
    <scope>NUCLEOTIDE SEQUENCE [LARGE SCALE GENOMIC DNA]</scope>
    <source>
        <strain evidence="1 2">DSM 18289</strain>
    </source>
</reference>
<dbReference type="InterPro" id="IPR053714">
    <property type="entry name" value="Iso_Racemase_Enz_sf"/>
</dbReference>
<sequence length="247" mass="26738">MTILKGGKGIYGASVGILMLDATFPRIPGDIGNALTWDFPVQYRLVRGASPDKIVRSDARELADLFIREAEDLVASGVDGITTNCGFLSLIQDQVAEAVQVPVATSSLMQVPMIQPLLPSSKRVGVITISKSTLTDEHLKAANVSLDTPVIGTEGGREFTSGILDSHPEIDFEACRLDMIDAGREMIEKHPDVGAIVLECTNMVPYAADVRKATGLPVYSIYSFISWFQSGLAPKRFPLELDDPLFL</sequence>
<dbReference type="RefSeq" id="WP_097151790.1">
    <property type="nucleotide sequence ID" value="NZ_OBEL01000001.1"/>
</dbReference>
<gene>
    <name evidence="1" type="ORF">SAMN06265368_0470</name>
</gene>
<dbReference type="AlphaFoldDB" id="A0A285NAR9"/>
<dbReference type="NCBIfam" id="NF005679">
    <property type="entry name" value="PRK07475.1"/>
    <property type="match status" value="1"/>
</dbReference>
<dbReference type="Proteomes" id="UP000219439">
    <property type="component" value="Unassembled WGS sequence"/>
</dbReference>
<organism evidence="1 2">
    <name type="scientific">Cohaesibacter gelatinilyticus</name>
    <dbReference type="NCBI Taxonomy" id="372072"/>
    <lineage>
        <taxon>Bacteria</taxon>
        <taxon>Pseudomonadati</taxon>
        <taxon>Pseudomonadota</taxon>
        <taxon>Alphaproteobacteria</taxon>
        <taxon>Hyphomicrobiales</taxon>
        <taxon>Cohaesibacteraceae</taxon>
    </lineage>
</organism>
<dbReference type="OrthoDB" id="5465390at2"/>
<evidence type="ECO:0008006" key="3">
    <source>
        <dbReference type="Google" id="ProtNLM"/>
    </source>
</evidence>
<accession>A0A285NAR9</accession>